<dbReference type="Pfam" id="PF03150">
    <property type="entry name" value="CCP_MauG"/>
    <property type="match status" value="1"/>
</dbReference>
<dbReference type="SUPFAM" id="SSF46626">
    <property type="entry name" value="Cytochrome c"/>
    <property type="match status" value="2"/>
</dbReference>
<dbReference type="Proteomes" id="UP000249696">
    <property type="component" value="Unassembled WGS sequence"/>
</dbReference>
<dbReference type="GO" id="GO:0020037">
    <property type="term" value="F:heme binding"/>
    <property type="evidence" value="ECO:0007669"/>
    <property type="project" value="InterPro"/>
</dbReference>
<protein>
    <submittedName>
        <fullName evidence="7">Cytochrome c peroxidase</fullName>
    </submittedName>
</protein>
<evidence type="ECO:0000313" key="8">
    <source>
        <dbReference type="Proteomes" id="UP000249696"/>
    </source>
</evidence>
<comment type="caution">
    <text evidence="7">The sequence shown here is derived from an EMBL/GenBank/DDBJ whole genome shotgun (WGS) entry which is preliminary data.</text>
</comment>
<evidence type="ECO:0000256" key="5">
    <source>
        <dbReference type="PIRSR" id="PIRSR000294-2"/>
    </source>
</evidence>
<dbReference type="EMBL" id="QLLN01000005">
    <property type="protein sequence ID" value="RAJ09983.1"/>
    <property type="molecule type" value="Genomic_DNA"/>
</dbReference>
<feature type="binding site" description="covalent" evidence="4">
    <location>
        <position position="81"/>
    </location>
    <ligand>
        <name>heme c</name>
        <dbReference type="ChEBI" id="CHEBI:61717"/>
        <label>1</label>
    </ligand>
</feature>
<comment type="cofactor">
    <cofactor evidence="4">
        <name>heme</name>
        <dbReference type="ChEBI" id="CHEBI:30413"/>
    </cofactor>
    <text evidence="4">Binds 2 heme groups.</text>
</comment>
<keyword evidence="5" id="KW-0408">Iron</keyword>
<sequence>MRFGLCNYVIAIVLCVILAGCGNSTKKGEIDMPRPKEIAKVAALPQIIKTPIGNPNSKEKELLGKLLFYDPILSGGKDIACASCHHPATGYAEFLDLSIGANGQGLGSKRAFKEPNEIPLMKRNSPTILNTAYNGIHGKDDYDPENAPMFWDDRVKSLEKQALEPIKTLEEMKGVHFSKSQILTEVAARLQSIPEYKNLFAEAFGMDAPIDSIHIGMAIASFERTLVANNSRFDQYMAGDVNAISHSEKEGLELFKSVGCINCHNGPMFSDYKLHVLGVPENKKVPEPDSGFQESFAFRTASLRNLRFTAPYMHNGAFQNLKQVLEFYEDISFGKSRNPSVSKEMFDPFVRELQLSVKDMSLIISFLNTLNDENFDKEIPEKVPSGLPVGGNIQ</sequence>
<dbReference type="InterPro" id="IPR051395">
    <property type="entry name" value="Cytochrome_c_Peroxidase/MauG"/>
</dbReference>
<dbReference type="AlphaFoldDB" id="A0A327R2L2"/>
<name>A0A327R2L2_9FLAO</name>
<dbReference type="InterPro" id="IPR004852">
    <property type="entry name" value="Di-haem_cyt_c_peroxidsae"/>
</dbReference>
<dbReference type="RefSeq" id="WP_111624186.1">
    <property type="nucleotide sequence ID" value="NZ_QLLN01000005.1"/>
</dbReference>
<evidence type="ECO:0000256" key="1">
    <source>
        <dbReference type="ARBA" id="ARBA00004196"/>
    </source>
</evidence>
<keyword evidence="3" id="KW-0560">Oxidoreductase</keyword>
<keyword evidence="5" id="KW-0479">Metal-binding</keyword>
<dbReference type="PROSITE" id="PS51257">
    <property type="entry name" value="PROKAR_LIPOPROTEIN"/>
    <property type="match status" value="1"/>
</dbReference>
<dbReference type="PIRSF" id="PIRSF000294">
    <property type="entry name" value="Cytochrome-c_peroxidase"/>
    <property type="match status" value="1"/>
</dbReference>
<keyword evidence="2" id="KW-0732">Signal</keyword>
<dbReference type="PANTHER" id="PTHR30600">
    <property type="entry name" value="CYTOCHROME C PEROXIDASE-RELATED"/>
    <property type="match status" value="1"/>
</dbReference>
<dbReference type="GO" id="GO:0046872">
    <property type="term" value="F:metal ion binding"/>
    <property type="evidence" value="ECO:0007669"/>
    <property type="project" value="UniProtKB-KW"/>
</dbReference>
<keyword evidence="7" id="KW-0575">Peroxidase</keyword>
<feature type="binding site" description="covalent" evidence="4">
    <location>
        <position position="263"/>
    </location>
    <ligand>
        <name>heme c</name>
        <dbReference type="ChEBI" id="CHEBI:61717"/>
        <label>2</label>
    </ligand>
</feature>
<comment type="PTM">
    <text evidence="4">Binds 2 heme groups per subunit.</text>
</comment>
<feature type="binding site" description="covalent" evidence="4">
    <location>
        <position position="84"/>
    </location>
    <ligand>
        <name>heme c</name>
        <dbReference type="ChEBI" id="CHEBI:61717"/>
        <label>1</label>
    </ligand>
</feature>
<keyword evidence="8" id="KW-1185">Reference proteome</keyword>
<dbReference type="InterPro" id="IPR026259">
    <property type="entry name" value="MauG/Cytc_peroxidase"/>
</dbReference>
<feature type="binding site" description="axial binding residue" evidence="5">
    <location>
        <position position="85"/>
    </location>
    <ligand>
        <name>heme c</name>
        <dbReference type="ChEBI" id="CHEBI:61717"/>
        <label>1</label>
    </ligand>
    <ligandPart>
        <name>Fe</name>
        <dbReference type="ChEBI" id="CHEBI:18248"/>
    </ligandPart>
</feature>
<evidence type="ECO:0000256" key="2">
    <source>
        <dbReference type="ARBA" id="ARBA00022729"/>
    </source>
</evidence>
<dbReference type="Gene3D" id="1.10.760.10">
    <property type="entry name" value="Cytochrome c-like domain"/>
    <property type="match status" value="2"/>
</dbReference>
<reference evidence="7 8" key="1">
    <citation type="submission" date="2018-06" db="EMBL/GenBank/DDBJ databases">
        <title>Genomic Encyclopedia of Archaeal and Bacterial Type Strains, Phase II (KMG-II): from individual species to whole genera.</title>
        <authorList>
            <person name="Goeker M."/>
        </authorList>
    </citation>
    <scope>NUCLEOTIDE SEQUENCE [LARGE SCALE GENOMIC DNA]</scope>
    <source>
        <strain evidence="7 8">DSM 23522</strain>
    </source>
</reference>
<dbReference type="GO" id="GO:0030313">
    <property type="term" value="C:cell envelope"/>
    <property type="evidence" value="ECO:0007669"/>
    <property type="project" value="UniProtKB-SubCell"/>
</dbReference>
<dbReference type="GO" id="GO:0009055">
    <property type="term" value="F:electron transfer activity"/>
    <property type="evidence" value="ECO:0007669"/>
    <property type="project" value="InterPro"/>
</dbReference>
<evidence type="ECO:0000256" key="4">
    <source>
        <dbReference type="PIRSR" id="PIRSR000294-1"/>
    </source>
</evidence>
<dbReference type="OrthoDB" id="9805202at2"/>
<evidence type="ECO:0000256" key="3">
    <source>
        <dbReference type="ARBA" id="ARBA00023002"/>
    </source>
</evidence>
<keyword evidence="4" id="KW-0349">Heme</keyword>
<gene>
    <name evidence="7" type="ORF">LV92_02729</name>
</gene>
<dbReference type="InterPro" id="IPR036909">
    <property type="entry name" value="Cyt_c-like_dom_sf"/>
</dbReference>
<organism evidence="7 8">
    <name type="scientific">Arenibacter echinorum</name>
    <dbReference type="NCBI Taxonomy" id="440515"/>
    <lineage>
        <taxon>Bacteria</taxon>
        <taxon>Pseudomonadati</taxon>
        <taxon>Bacteroidota</taxon>
        <taxon>Flavobacteriia</taxon>
        <taxon>Flavobacteriales</taxon>
        <taxon>Flavobacteriaceae</taxon>
        <taxon>Arenibacter</taxon>
    </lineage>
</organism>
<evidence type="ECO:0000313" key="7">
    <source>
        <dbReference type="EMBL" id="RAJ09983.1"/>
    </source>
</evidence>
<feature type="binding site" description="axial binding residue" evidence="5">
    <location>
        <position position="264"/>
    </location>
    <ligand>
        <name>heme c</name>
        <dbReference type="ChEBI" id="CHEBI:61717"/>
        <label>2</label>
    </ligand>
    <ligandPart>
        <name>Fe</name>
        <dbReference type="ChEBI" id="CHEBI:18248"/>
    </ligandPart>
</feature>
<comment type="subcellular location">
    <subcellularLocation>
        <location evidence="1">Cell envelope</location>
    </subcellularLocation>
</comment>
<evidence type="ECO:0000259" key="6">
    <source>
        <dbReference type="Pfam" id="PF03150"/>
    </source>
</evidence>
<dbReference type="GO" id="GO:0004130">
    <property type="term" value="F:cytochrome-c peroxidase activity"/>
    <property type="evidence" value="ECO:0007669"/>
    <property type="project" value="TreeGrafter"/>
</dbReference>
<feature type="domain" description="Di-haem cytochrome c peroxidase" evidence="6">
    <location>
        <begin position="59"/>
        <end position="241"/>
    </location>
</feature>
<feature type="binding site" description="covalent" evidence="4">
    <location>
        <position position="260"/>
    </location>
    <ligand>
        <name>heme c</name>
        <dbReference type="ChEBI" id="CHEBI:61717"/>
        <label>2</label>
    </ligand>
</feature>
<proteinExistence type="predicted"/>
<accession>A0A327R2L2</accession>